<keyword evidence="3" id="KW-1185">Reference proteome</keyword>
<dbReference type="InterPro" id="IPR058698">
    <property type="entry name" value="CUB_metazoa"/>
</dbReference>
<dbReference type="AlphaFoldDB" id="A0A8J2LXS7"/>
<gene>
    <name evidence="2" type="ORF">AFUS01_LOCUS40113</name>
</gene>
<dbReference type="EMBL" id="CAJVCH010555215">
    <property type="protein sequence ID" value="CAG7830301.1"/>
    <property type="molecule type" value="Genomic_DNA"/>
</dbReference>
<reference evidence="2" key="1">
    <citation type="submission" date="2021-06" db="EMBL/GenBank/DDBJ databases">
        <authorList>
            <person name="Hodson N. C."/>
            <person name="Mongue J. A."/>
            <person name="Jaron S. K."/>
        </authorList>
    </citation>
    <scope>NUCLEOTIDE SEQUENCE</scope>
</reference>
<sequence length="99" mass="10969">PAGCDQYYTNPSGQVRSFNYISQKKDIQGQINNQKYTVCVKTLSGYKRIIWGPCQGEAVPFSISGYPDPFSYRVKTGSDCQTDWIDIPGSPAGRYCGSI</sequence>
<evidence type="ECO:0000259" key="1">
    <source>
        <dbReference type="Pfam" id="PF26080"/>
    </source>
</evidence>
<dbReference type="PANTHER" id="PTHR33236:SF5">
    <property type="entry name" value="CUB DOMAIN-CONTAINING PROTEIN"/>
    <property type="match status" value="1"/>
</dbReference>
<dbReference type="OrthoDB" id="6337346at2759"/>
<evidence type="ECO:0000313" key="2">
    <source>
        <dbReference type="EMBL" id="CAG7830301.1"/>
    </source>
</evidence>
<feature type="non-terminal residue" evidence="2">
    <location>
        <position position="99"/>
    </location>
</feature>
<comment type="caution">
    <text evidence="2">The sequence shown here is derived from an EMBL/GenBank/DDBJ whole genome shotgun (WGS) entry which is preliminary data.</text>
</comment>
<protein>
    <recommendedName>
        <fullName evidence="1">CUB domain-containing protein</fullName>
    </recommendedName>
</protein>
<organism evidence="2 3">
    <name type="scientific">Allacma fusca</name>
    <dbReference type="NCBI Taxonomy" id="39272"/>
    <lineage>
        <taxon>Eukaryota</taxon>
        <taxon>Metazoa</taxon>
        <taxon>Ecdysozoa</taxon>
        <taxon>Arthropoda</taxon>
        <taxon>Hexapoda</taxon>
        <taxon>Collembola</taxon>
        <taxon>Symphypleona</taxon>
        <taxon>Sminthuridae</taxon>
        <taxon>Allacma</taxon>
    </lineage>
</organism>
<proteinExistence type="predicted"/>
<name>A0A8J2LXS7_9HEXA</name>
<feature type="domain" description="CUB" evidence="1">
    <location>
        <begin position="1"/>
        <end position="97"/>
    </location>
</feature>
<accession>A0A8J2LXS7</accession>
<dbReference type="Pfam" id="PF26080">
    <property type="entry name" value="CUB_animal"/>
    <property type="match status" value="1"/>
</dbReference>
<feature type="non-terminal residue" evidence="2">
    <location>
        <position position="1"/>
    </location>
</feature>
<evidence type="ECO:0000313" key="3">
    <source>
        <dbReference type="Proteomes" id="UP000708208"/>
    </source>
</evidence>
<dbReference type="PANTHER" id="PTHR33236">
    <property type="entry name" value="INTRAFLAGELLAR TRANSPORT PROTEIN 122 FAMILY PROTEIN-RELATED"/>
    <property type="match status" value="1"/>
</dbReference>
<dbReference type="Proteomes" id="UP000708208">
    <property type="component" value="Unassembled WGS sequence"/>
</dbReference>